<dbReference type="InterPro" id="IPR007391">
    <property type="entry name" value="Vancomycin_resist_VanW"/>
</dbReference>
<accession>A0A1F7I5U5</accession>
<feature type="domain" description="YoaR-like putative peptidoglycan binding" evidence="2">
    <location>
        <begin position="91"/>
        <end position="198"/>
    </location>
</feature>
<dbReference type="PANTHER" id="PTHR35788:SF1">
    <property type="entry name" value="EXPORTED PROTEIN"/>
    <property type="match status" value="1"/>
</dbReference>
<sequence>MGILKLFTRSLLFTIIFTITLIAAASFYIFDMQKKYADRVYPQVVVNGVSFEGYTREDIERLYKEKNQALEDITLTIFYQDTVATFSGTTLRFAYDTQGISDHALLIGRSPHFPSALLQTISSFFRLATYSFNYTFSYNLDPIEDYMALLEEIYNIYPQDALFEFKKGKVTSFRVEKPGIRISSDLSLQEIQQYLAQHADTIANRTFQIRSESVKPSVTIGDINRFGIEEKIGEGVSNFTHSSPEREYNLTHAAYKLHGILIAPGEVFSFNKALGDISQATGFKPGYIIKEGRTVLGDGGGICQDSTTLFRAALNTGLPIIERHAHAYRVRYYENDQKPGFDATVFAPSVDFKFKNDTPAYILIQSIVDSRKKLLVFEFYGKKDGRTIELSDAQVYGHVAAPEPLYQDDPSIPRGVTKQVDWAAPGAKSTFTYKVKDTDGVITQDKTFFSSYRPWRAVYLVGSG</sequence>
<dbReference type="EMBL" id="MGAD01000014">
    <property type="protein sequence ID" value="OGK38622.1"/>
    <property type="molecule type" value="Genomic_DNA"/>
</dbReference>
<keyword evidence="1" id="KW-1133">Transmembrane helix</keyword>
<comment type="caution">
    <text evidence="3">The sequence shown here is derived from an EMBL/GenBank/DDBJ whole genome shotgun (WGS) entry which is preliminary data.</text>
</comment>
<dbReference type="AlphaFoldDB" id="A0A1F7I5U5"/>
<evidence type="ECO:0000259" key="2">
    <source>
        <dbReference type="Pfam" id="PF12229"/>
    </source>
</evidence>
<keyword evidence="1" id="KW-0812">Transmembrane</keyword>
<evidence type="ECO:0000256" key="1">
    <source>
        <dbReference type="SAM" id="Phobius"/>
    </source>
</evidence>
<gene>
    <name evidence="3" type="ORF">A3F32_03215</name>
</gene>
<name>A0A1F7I5U5_9BACT</name>
<dbReference type="Pfam" id="PF12229">
    <property type="entry name" value="PG_binding_4"/>
    <property type="match status" value="1"/>
</dbReference>
<evidence type="ECO:0000313" key="4">
    <source>
        <dbReference type="Proteomes" id="UP000178076"/>
    </source>
</evidence>
<dbReference type="PANTHER" id="PTHR35788">
    <property type="entry name" value="EXPORTED PROTEIN-RELATED"/>
    <property type="match status" value="1"/>
</dbReference>
<evidence type="ECO:0000313" key="3">
    <source>
        <dbReference type="EMBL" id="OGK38622.1"/>
    </source>
</evidence>
<organism evidence="3 4">
    <name type="scientific">Candidatus Roizmanbacteria bacterium RIFCSPHIGHO2_12_FULL_42_10</name>
    <dbReference type="NCBI Taxonomy" id="1802053"/>
    <lineage>
        <taxon>Bacteria</taxon>
        <taxon>Candidatus Roizmaniibacteriota</taxon>
    </lineage>
</organism>
<protein>
    <recommendedName>
        <fullName evidence="2">YoaR-like putative peptidoglycan binding domain-containing protein</fullName>
    </recommendedName>
</protein>
<keyword evidence="1" id="KW-0472">Membrane</keyword>
<proteinExistence type="predicted"/>
<feature type="transmembrane region" description="Helical" evidence="1">
    <location>
        <begin position="6"/>
        <end position="30"/>
    </location>
</feature>
<dbReference type="InterPro" id="IPR052913">
    <property type="entry name" value="Glycopeptide_resist_protein"/>
</dbReference>
<dbReference type="Pfam" id="PF04294">
    <property type="entry name" value="VanW"/>
    <property type="match status" value="1"/>
</dbReference>
<reference evidence="3 4" key="1">
    <citation type="journal article" date="2016" name="Nat. Commun.">
        <title>Thousands of microbial genomes shed light on interconnected biogeochemical processes in an aquifer system.</title>
        <authorList>
            <person name="Anantharaman K."/>
            <person name="Brown C.T."/>
            <person name="Hug L.A."/>
            <person name="Sharon I."/>
            <person name="Castelle C.J."/>
            <person name="Probst A.J."/>
            <person name="Thomas B.C."/>
            <person name="Singh A."/>
            <person name="Wilkins M.J."/>
            <person name="Karaoz U."/>
            <person name="Brodie E.L."/>
            <person name="Williams K.H."/>
            <person name="Hubbard S.S."/>
            <person name="Banfield J.F."/>
        </authorList>
    </citation>
    <scope>NUCLEOTIDE SEQUENCE [LARGE SCALE GENOMIC DNA]</scope>
</reference>
<dbReference type="Proteomes" id="UP000178076">
    <property type="component" value="Unassembled WGS sequence"/>
</dbReference>
<dbReference type="InterPro" id="IPR022029">
    <property type="entry name" value="YoaR-like_PG-bd"/>
</dbReference>